<dbReference type="Pfam" id="PF04773">
    <property type="entry name" value="FecR"/>
    <property type="match status" value="1"/>
</dbReference>
<dbReference type="Gene3D" id="2.60.120.1440">
    <property type="match status" value="1"/>
</dbReference>
<keyword evidence="1" id="KW-0472">Membrane</keyword>
<gene>
    <name evidence="4" type="ORF">ACCI51_06495</name>
</gene>
<organism evidence="4 5">
    <name type="scientific">Microbulbifer echini</name>
    <dbReference type="NCBI Taxonomy" id="1529067"/>
    <lineage>
        <taxon>Bacteria</taxon>
        <taxon>Pseudomonadati</taxon>
        <taxon>Pseudomonadota</taxon>
        <taxon>Gammaproteobacteria</taxon>
        <taxon>Cellvibrionales</taxon>
        <taxon>Microbulbiferaceae</taxon>
        <taxon>Microbulbifer</taxon>
    </lineage>
</organism>
<dbReference type="PANTHER" id="PTHR30273">
    <property type="entry name" value="PERIPLASMIC SIGNAL SENSOR AND SIGMA FACTOR ACTIVATOR FECR-RELATED"/>
    <property type="match status" value="1"/>
</dbReference>
<evidence type="ECO:0000313" key="5">
    <source>
        <dbReference type="Proteomes" id="UP001569414"/>
    </source>
</evidence>
<dbReference type="Proteomes" id="UP001569414">
    <property type="component" value="Unassembled WGS sequence"/>
</dbReference>
<dbReference type="InterPro" id="IPR006860">
    <property type="entry name" value="FecR"/>
</dbReference>
<dbReference type="EMBL" id="JBGMEL010000005">
    <property type="protein sequence ID" value="MFA0790189.1"/>
    <property type="molecule type" value="Genomic_DNA"/>
</dbReference>
<protein>
    <submittedName>
        <fullName evidence="4">FecR domain-containing protein</fullName>
    </submittedName>
</protein>
<reference evidence="4 5" key="1">
    <citation type="submission" date="2024-08" db="EMBL/GenBank/DDBJ databases">
        <authorList>
            <person name="Ishaq N."/>
        </authorList>
    </citation>
    <scope>NUCLEOTIDE SEQUENCE [LARGE SCALE GENOMIC DNA]</scope>
    <source>
        <strain evidence="4 5">JCM 30400</strain>
    </source>
</reference>
<name>A0ABV4NMD1_9GAMM</name>
<accession>A0ABV4NMD1</accession>
<feature type="domain" description="FecR protein" evidence="2">
    <location>
        <begin position="135"/>
        <end position="225"/>
    </location>
</feature>
<dbReference type="InterPro" id="IPR012373">
    <property type="entry name" value="Ferrdict_sens_TM"/>
</dbReference>
<keyword evidence="1" id="KW-0812">Transmembrane</keyword>
<evidence type="ECO:0000256" key="1">
    <source>
        <dbReference type="SAM" id="Phobius"/>
    </source>
</evidence>
<proteinExistence type="predicted"/>
<dbReference type="Gene3D" id="3.55.50.30">
    <property type="match status" value="1"/>
</dbReference>
<feature type="transmembrane region" description="Helical" evidence="1">
    <location>
        <begin position="103"/>
        <end position="125"/>
    </location>
</feature>
<feature type="domain" description="FecR N-terminal" evidence="3">
    <location>
        <begin position="15"/>
        <end position="56"/>
    </location>
</feature>
<dbReference type="PANTHER" id="PTHR30273:SF2">
    <property type="entry name" value="PROTEIN FECR"/>
    <property type="match status" value="1"/>
</dbReference>
<dbReference type="Pfam" id="PF16220">
    <property type="entry name" value="DUF4880"/>
    <property type="match status" value="1"/>
</dbReference>
<keyword evidence="5" id="KW-1185">Reference proteome</keyword>
<sequence length="347" mass="38280">MNSNLQQITSDESLDQACAWVARLRSDTVSAADKSEFATWLASSETHRQAFDEITELWGDLGALTHMPIDHFFPESVPTAHTNDKKQKIQRGARDDHWSLSRWLFSGGLATCGAFLAAWVGLQWLDSGVTSQQIYITQLGEVRTVSLADGSEVKLNSNSELRVSYSRKERRTLLVHGEAFFDVARQTARPFTVAAGNANIRVLGTEFNVELNPENTRVSVTEGKVSVSETESASGLNPESVTLAKNQKVSVSERGLSKIQRTSEQEATDWTRGILVFEKTPLKEALQELNRYLPVPVAATPEVEDRLVSGTFAVSDPDNTLKAITAALDLQQDHSNTNLTILSPRHN</sequence>
<keyword evidence="1" id="KW-1133">Transmembrane helix</keyword>
<comment type="caution">
    <text evidence="4">The sequence shown here is derived from an EMBL/GenBank/DDBJ whole genome shotgun (WGS) entry which is preliminary data.</text>
</comment>
<dbReference type="RefSeq" id="WP_371843021.1">
    <property type="nucleotide sequence ID" value="NZ_JBGMEL010000005.1"/>
</dbReference>
<dbReference type="InterPro" id="IPR032623">
    <property type="entry name" value="FecR_N"/>
</dbReference>
<evidence type="ECO:0000259" key="3">
    <source>
        <dbReference type="Pfam" id="PF16220"/>
    </source>
</evidence>
<evidence type="ECO:0000313" key="4">
    <source>
        <dbReference type="EMBL" id="MFA0790189.1"/>
    </source>
</evidence>
<evidence type="ECO:0000259" key="2">
    <source>
        <dbReference type="Pfam" id="PF04773"/>
    </source>
</evidence>
<dbReference type="PIRSF" id="PIRSF018266">
    <property type="entry name" value="FecR"/>
    <property type="match status" value="1"/>
</dbReference>